<gene>
    <name evidence="1" type="ORF">C8D82_1301</name>
</gene>
<name>A0A2U1AN37_9BACT</name>
<organism evidence="1 2">
    <name type="scientific">Victivallis vadensis</name>
    <dbReference type="NCBI Taxonomy" id="172901"/>
    <lineage>
        <taxon>Bacteria</taxon>
        <taxon>Pseudomonadati</taxon>
        <taxon>Lentisphaerota</taxon>
        <taxon>Lentisphaeria</taxon>
        <taxon>Victivallales</taxon>
        <taxon>Victivallaceae</taxon>
        <taxon>Victivallis</taxon>
    </lineage>
</organism>
<dbReference type="AlphaFoldDB" id="A0A2U1AN37"/>
<evidence type="ECO:0000313" key="2">
    <source>
        <dbReference type="Proteomes" id="UP000245959"/>
    </source>
</evidence>
<accession>A0A2U1AN37</accession>
<proteinExistence type="predicted"/>
<protein>
    <submittedName>
        <fullName evidence="1">Uncharacterized protein</fullName>
    </submittedName>
</protein>
<evidence type="ECO:0000313" key="1">
    <source>
        <dbReference type="EMBL" id="PVY37843.1"/>
    </source>
</evidence>
<dbReference type="EMBL" id="QEKH01000030">
    <property type="protein sequence ID" value="PVY37843.1"/>
    <property type="molecule type" value="Genomic_DNA"/>
</dbReference>
<dbReference type="Proteomes" id="UP000245959">
    <property type="component" value="Unassembled WGS sequence"/>
</dbReference>
<keyword evidence="2" id="KW-1185">Reference proteome</keyword>
<sequence>MTRIGSSYSIINTHAAGNGASDICIAMATARIDRLVEYCLAHSPDSPEP</sequence>
<comment type="caution">
    <text evidence="1">The sequence shown here is derived from an EMBL/GenBank/DDBJ whole genome shotgun (WGS) entry which is preliminary data.</text>
</comment>
<dbReference type="GeneID" id="78297567"/>
<reference evidence="1 2" key="1">
    <citation type="submission" date="2018-04" db="EMBL/GenBank/DDBJ databases">
        <title>Genomic Encyclopedia of Type Strains, Phase IV (KMG-IV): sequencing the most valuable type-strain genomes for metagenomic binning, comparative biology and taxonomic classification.</title>
        <authorList>
            <person name="Goeker M."/>
        </authorList>
    </citation>
    <scope>NUCLEOTIDE SEQUENCE [LARGE SCALE GENOMIC DNA]</scope>
    <source>
        <strain evidence="1 2">DSM 14823</strain>
    </source>
</reference>
<dbReference type="RefSeq" id="WP_165833126.1">
    <property type="nucleotide sequence ID" value="NZ_CALXNT010000014.1"/>
</dbReference>